<keyword evidence="11" id="KW-0998">Cell outer membrane</keyword>
<dbReference type="Proteomes" id="UP000254304">
    <property type="component" value="Unassembled WGS sequence"/>
</dbReference>
<evidence type="ECO:0000256" key="9">
    <source>
        <dbReference type="ARBA" id="ARBA00023077"/>
    </source>
</evidence>
<dbReference type="AlphaFoldDB" id="A0A377NGT4"/>
<keyword evidence="9" id="KW-0798">TonB box</keyword>
<evidence type="ECO:0000256" key="7">
    <source>
        <dbReference type="ARBA" id="ARBA00023004"/>
    </source>
</evidence>
<dbReference type="InterPro" id="IPR039426">
    <property type="entry name" value="TonB-dep_rcpt-like"/>
</dbReference>
<keyword evidence="8" id="KW-0406">Ion transport</keyword>
<keyword evidence="7" id="KW-0408">Iron</keyword>
<proteinExistence type="predicted"/>
<keyword evidence="6" id="KW-0732">Signal</keyword>
<feature type="domain" description="TonB-dependent receptor-like beta-barrel" evidence="12">
    <location>
        <begin position="2"/>
        <end position="59"/>
    </location>
</feature>
<evidence type="ECO:0000259" key="12">
    <source>
        <dbReference type="Pfam" id="PF00593"/>
    </source>
</evidence>
<reference evidence="13 14" key="1">
    <citation type="submission" date="2018-06" db="EMBL/GenBank/DDBJ databases">
        <authorList>
            <consortium name="Pathogen Informatics"/>
            <person name="Doyle S."/>
        </authorList>
    </citation>
    <scope>NUCLEOTIDE SEQUENCE [LARGE SCALE GENOMIC DNA]</scope>
    <source>
        <strain evidence="13 14">NCTC12157</strain>
    </source>
</reference>
<evidence type="ECO:0000256" key="2">
    <source>
        <dbReference type="ARBA" id="ARBA00022448"/>
    </source>
</evidence>
<keyword evidence="5" id="KW-0812">Transmembrane</keyword>
<name>A0A377NGT4_9GAMM</name>
<evidence type="ECO:0000313" key="13">
    <source>
        <dbReference type="EMBL" id="STQ45974.1"/>
    </source>
</evidence>
<dbReference type="PANTHER" id="PTHR32552">
    <property type="entry name" value="FERRICHROME IRON RECEPTOR-RELATED"/>
    <property type="match status" value="1"/>
</dbReference>
<evidence type="ECO:0000256" key="4">
    <source>
        <dbReference type="ARBA" id="ARBA00022496"/>
    </source>
</evidence>
<gene>
    <name evidence="13" type="primary">fhuA_7</name>
    <name evidence="13" type="ORF">NCTC12157_03729</name>
</gene>
<evidence type="ECO:0000256" key="6">
    <source>
        <dbReference type="ARBA" id="ARBA00022729"/>
    </source>
</evidence>
<dbReference type="PANTHER" id="PTHR32552:SF68">
    <property type="entry name" value="FERRICHROME OUTER MEMBRANE TRANSPORTER_PHAGE RECEPTOR"/>
    <property type="match status" value="1"/>
</dbReference>
<keyword evidence="4" id="KW-0410">Iron transport</keyword>
<dbReference type="InterPro" id="IPR000531">
    <property type="entry name" value="Beta-barrel_TonB"/>
</dbReference>
<evidence type="ECO:0000256" key="10">
    <source>
        <dbReference type="ARBA" id="ARBA00023136"/>
    </source>
</evidence>
<dbReference type="Pfam" id="PF00593">
    <property type="entry name" value="TonB_dep_Rec_b-barrel"/>
    <property type="match status" value="1"/>
</dbReference>
<evidence type="ECO:0000256" key="11">
    <source>
        <dbReference type="ARBA" id="ARBA00023237"/>
    </source>
</evidence>
<dbReference type="GO" id="GO:0009279">
    <property type="term" value="C:cell outer membrane"/>
    <property type="evidence" value="ECO:0007669"/>
    <property type="project" value="UniProtKB-SubCell"/>
</dbReference>
<dbReference type="Gene3D" id="2.40.170.20">
    <property type="entry name" value="TonB-dependent receptor, beta-barrel domain"/>
    <property type="match status" value="1"/>
</dbReference>
<keyword evidence="2" id="KW-0813">Transport</keyword>
<keyword evidence="10" id="KW-0472">Membrane</keyword>
<evidence type="ECO:0000256" key="8">
    <source>
        <dbReference type="ARBA" id="ARBA00023065"/>
    </source>
</evidence>
<evidence type="ECO:0000256" key="3">
    <source>
        <dbReference type="ARBA" id="ARBA00022452"/>
    </source>
</evidence>
<dbReference type="EMBL" id="UGGO01000001">
    <property type="protein sequence ID" value="STQ45974.1"/>
    <property type="molecule type" value="Genomic_DNA"/>
</dbReference>
<accession>A0A377NGT4</accession>
<organism evidence="13 14">
    <name type="scientific">Ewingella americana</name>
    <dbReference type="NCBI Taxonomy" id="41202"/>
    <lineage>
        <taxon>Bacteria</taxon>
        <taxon>Pseudomonadati</taxon>
        <taxon>Pseudomonadota</taxon>
        <taxon>Gammaproteobacteria</taxon>
        <taxon>Enterobacterales</taxon>
        <taxon>Yersiniaceae</taxon>
        <taxon>Ewingella</taxon>
    </lineage>
</organism>
<protein>
    <submittedName>
        <fullName evidence="13">Ferric hydroxamate uptake</fullName>
    </submittedName>
</protein>
<dbReference type="SUPFAM" id="SSF56935">
    <property type="entry name" value="Porins"/>
    <property type="match status" value="1"/>
</dbReference>
<evidence type="ECO:0000313" key="14">
    <source>
        <dbReference type="Proteomes" id="UP000254304"/>
    </source>
</evidence>
<dbReference type="GO" id="GO:0015344">
    <property type="term" value="F:siderophore uptake transmembrane transporter activity"/>
    <property type="evidence" value="ECO:0007669"/>
    <property type="project" value="TreeGrafter"/>
</dbReference>
<sequence length="67" mass="7403">MPEQMASLWADYSIQQGPLTSLGLGAGVRYVGKTWADTNNSIRVPDYTLFDAALHYDLGELDRSLRG</sequence>
<evidence type="ECO:0000256" key="5">
    <source>
        <dbReference type="ARBA" id="ARBA00022692"/>
    </source>
</evidence>
<comment type="subcellular location">
    <subcellularLocation>
        <location evidence="1">Cell outer membrane</location>
        <topology evidence="1">Multi-pass membrane protein</topology>
    </subcellularLocation>
</comment>
<keyword evidence="3" id="KW-1134">Transmembrane beta strand</keyword>
<evidence type="ECO:0000256" key="1">
    <source>
        <dbReference type="ARBA" id="ARBA00004571"/>
    </source>
</evidence>
<dbReference type="InterPro" id="IPR036942">
    <property type="entry name" value="Beta-barrel_TonB_sf"/>
</dbReference>